<organism evidence="1 2">
    <name type="scientific">Hafnia phage Enc34</name>
    <dbReference type="NCBI Taxonomy" id="1150990"/>
    <lineage>
        <taxon>Viruses</taxon>
        <taxon>Duplodnaviria</taxon>
        <taxon>Heunggongvirae</taxon>
        <taxon>Uroviricota</taxon>
        <taxon>Caudoviricetes</taxon>
        <taxon>Casjensviridae</taxon>
        <taxon>Enchivirus</taxon>
        <taxon>Enchivirus Enc34</taxon>
    </lineage>
</organism>
<dbReference type="Proteomes" id="UP000008024">
    <property type="component" value="Segment"/>
</dbReference>
<evidence type="ECO:0000313" key="2">
    <source>
        <dbReference type="Proteomes" id="UP000008024"/>
    </source>
</evidence>
<dbReference type="RefSeq" id="YP_007007043.1">
    <property type="nucleotide sequence ID" value="NC_019524.2"/>
</dbReference>
<proteinExistence type="predicted"/>
<protein>
    <submittedName>
        <fullName evidence="1">Uncharacterized protein</fullName>
    </submittedName>
</protein>
<accession>H6WYK0</accession>
<dbReference type="KEGG" id="vg:14014036"/>
<dbReference type="OrthoDB" id="35454at10239"/>
<keyword evidence="2" id="KW-1185">Reference proteome</keyword>
<name>H6WYK0_9CAUD</name>
<dbReference type="EMBL" id="JQ340774">
    <property type="protein sequence ID" value="AFB84055.1"/>
    <property type="molecule type" value="Genomic_DNA"/>
</dbReference>
<evidence type="ECO:0000313" key="1">
    <source>
        <dbReference type="EMBL" id="AFB84055.1"/>
    </source>
</evidence>
<sequence>MREFVAGMLKKYRAKITPNWPIRGDTIHFTDRYNGRLYCGKVVEVVRTGFKDDDVFWRVELANGDVISCDFKELTQVDRSPENQVYVDAYNRGDI</sequence>
<reference evidence="1 2" key="1">
    <citation type="journal article" date="2012" name="J. Virol.">
        <title>Complete Genome Sequence of the Enterobacter cancerogenus Bacteriophage Enc34.</title>
        <authorList>
            <person name="Kazaks A."/>
            <person name="Dislers A."/>
            <person name="Lipowsky G."/>
            <person name="Nikolajeva V."/>
            <person name="Tars K."/>
        </authorList>
    </citation>
    <scope>NUCLEOTIDE SEQUENCE [LARGE SCALE GENOMIC DNA]</scope>
</reference>
<dbReference type="GeneID" id="14014036"/>